<evidence type="ECO:0000313" key="2">
    <source>
        <dbReference type="Proteomes" id="UP000012960"/>
    </source>
</evidence>
<dbReference type="AlphaFoldDB" id="A0A804HMG2"/>
<dbReference type="Proteomes" id="UP000012960">
    <property type="component" value="Unplaced"/>
</dbReference>
<accession>A0A804HMG2</accession>
<proteinExistence type="predicted"/>
<organism evidence="1 2">
    <name type="scientific">Musa acuminata subsp. malaccensis</name>
    <name type="common">Wild banana</name>
    <name type="synonym">Musa malaccensis</name>
    <dbReference type="NCBI Taxonomy" id="214687"/>
    <lineage>
        <taxon>Eukaryota</taxon>
        <taxon>Viridiplantae</taxon>
        <taxon>Streptophyta</taxon>
        <taxon>Embryophyta</taxon>
        <taxon>Tracheophyta</taxon>
        <taxon>Spermatophyta</taxon>
        <taxon>Magnoliopsida</taxon>
        <taxon>Liliopsida</taxon>
        <taxon>Zingiberales</taxon>
        <taxon>Musaceae</taxon>
        <taxon>Musa</taxon>
    </lineage>
</organism>
<sequence>MLVTLILKHGKKRVRNVLCGANDFITIFARMLATITNRLSSYLLSRYTKRDGIMEIALTSITVAIRFKPAPFHQWTPYSKVYEGVLQAHFDSFLSFGKHFPGNLSYCLYRLVIRELSHLVSSSLALFFREGGLPIGFLIDALCLCLIQSFASLRGAFNNYIRLFDYIGF</sequence>
<dbReference type="Gramene" id="Ma00_t02010.1">
    <property type="protein sequence ID" value="Ma00_p02010.1"/>
    <property type="gene ID" value="Ma00_g02010"/>
</dbReference>
<dbReference type="InParanoid" id="A0A804HMG2"/>
<evidence type="ECO:0000313" key="1">
    <source>
        <dbReference type="EnsemblPlants" id="Ma00_p02010.1"/>
    </source>
</evidence>
<keyword evidence="2" id="KW-1185">Reference proteome</keyword>
<reference evidence="1" key="1">
    <citation type="submission" date="2021-05" db="UniProtKB">
        <authorList>
            <consortium name="EnsemblPlants"/>
        </authorList>
    </citation>
    <scope>IDENTIFICATION</scope>
    <source>
        <strain evidence="1">subsp. malaccensis</strain>
    </source>
</reference>
<name>A0A804HMG2_MUSAM</name>
<dbReference type="EnsemblPlants" id="Ma00_t02010.1">
    <property type="protein sequence ID" value="Ma00_p02010.1"/>
    <property type="gene ID" value="Ma00_g02010"/>
</dbReference>
<protein>
    <submittedName>
        <fullName evidence="1">Uncharacterized protein</fullName>
    </submittedName>
</protein>